<name>A0A8J4Q661_9ROSI</name>
<dbReference type="PANTHER" id="PTHR31739:SF4">
    <property type="entry name" value="ENT-COPALYL DIPHOSPHATE SYNTHASE, CHLOROPLASTIC"/>
    <property type="match status" value="1"/>
</dbReference>
<dbReference type="GO" id="GO:0010333">
    <property type="term" value="F:terpene synthase activity"/>
    <property type="evidence" value="ECO:0007669"/>
    <property type="project" value="InterPro"/>
</dbReference>
<dbReference type="InterPro" id="IPR008949">
    <property type="entry name" value="Isoprenoid_synthase_dom_sf"/>
</dbReference>
<dbReference type="Gene3D" id="1.10.600.10">
    <property type="entry name" value="Farnesyl Diphosphate Synthase"/>
    <property type="match status" value="1"/>
</dbReference>
<dbReference type="GO" id="GO:0009507">
    <property type="term" value="C:chloroplast"/>
    <property type="evidence" value="ECO:0007669"/>
    <property type="project" value="TreeGrafter"/>
</dbReference>
<dbReference type="AlphaFoldDB" id="A0A8J4Q661"/>
<dbReference type="PANTHER" id="PTHR31739">
    <property type="entry name" value="ENT-COPALYL DIPHOSPHATE SYNTHASE, CHLOROPLASTIC"/>
    <property type="match status" value="1"/>
</dbReference>
<dbReference type="GO" id="GO:0000287">
    <property type="term" value="F:magnesium ion binding"/>
    <property type="evidence" value="ECO:0007669"/>
    <property type="project" value="TreeGrafter"/>
</dbReference>
<accession>A0A8J4Q661</accession>
<reference evidence="4" key="1">
    <citation type="submission" date="2020-03" db="EMBL/GenBank/DDBJ databases">
        <title>Castanea mollissima Vanexum genome sequencing.</title>
        <authorList>
            <person name="Staton M."/>
        </authorList>
    </citation>
    <scope>NUCLEOTIDE SEQUENCE</scope>
    <source>
        <tissue evidence="4">Leaf</tissue>
    </source>
</reference>
<dbReference type="InterPro" id="IPR050148">
    <property type="entry name" value="Terpene_synthase-like"/>
</dbReference>
<dbReference type="Proteomes" id="UP000737018">
    <property type="component" value="Unassembled WGS sequence"/>
</dbReference>
<dbReference type="GO" id="GO:0009686">
    <property type="term" value="P:gibberellin biosynthetic process"/>
    <property type="evidence" value="ECO:0007669"/>
    <property type="project" value="TreeGrafter"/>
</dbReference>
<comment type="cofactor">
    <cofactor evidence="1">
        <name>Mg(2+)</name>
        <dbReference type="ChEBI" id="CHEBI:18420"/>
    </cofactor>
</comment>
<evidence type="ECO:0000256" key="3">
    <source>
        <dbReference type="ARBA" id="ARBA00022842"/>
    </source>
</evidence>
<comment type="caution">
    <text evidence="4">The sequence shown here is derived from an EMBL/GenBank/DDBJ whole genome shotgun (WGS) entry which is preliminary data.</text>
</comment>
<sequence length="131" mass="15062">VRQQGEAELLVHIINLTAGRLFSEELMSHPQYKPLSDLINKIYCQLCSYKKRKVHNVKGRNTSCSDNITTPEIESDMQELVQLVLQNSSNDIDSDIKQTFLTVANSLYYAAYCDHETINFHIARVLFERVV</sequence>
<keyword evidence="5" id="KW-1185">Reference proteome</keyword>
<evidence type="ECO:0000256" key="2">
    <source>
        <dbReference type="ARBA" id="ARBA00022723"/>
    </source>
</evidence>
<keyword evidence="3" id="KW-0460">Magnesium</keyword>
<evidence type="ECO:0000313" key="5">
    <source>
        <dbReference type="Proteomes" id="UP000737018"/>
    </source>
</evidence>
<organism evidence="4 5">
    <name type="scientific">Castanea mollissima</name>
    <name type="common">Chinese chestnut</name>
    <dbReference type="NCBI Taxonomy" id="60419"/>
    <lineage>
        <taxon>Eukaryota</taxon>
        <taxon>Viridiplantae</taxon>
        <taxon>Streptophyta</taxon>
        <taxon>Embryophyta</taxon>
        <taxon>Tracheophyta</taxon>
        <taxon>Spermatophyta</taxon>
        <taxon>Magnoliopsida</taxon>
        <taxon>eudicotyledons</taxon>
        <taxon>Gunneridae</taxon>
        <taxon>Pentapetalae</taxon>
        <taxon>rosids</taxon>
        <taxon>fabids</taxon>
        <taxon>Fagales</taxon>
        <taxon>Fagaceae</taxon>
        <taxon>Castanea</taxon>
    </lineage>
</organism>
<evidence type="ECO:0000313" key="4">
    <source>
        <dbReference type="EMBL" id="KAF3943698.1"/>
    </source>
</evidence>
<proteinExistence type="predicted"/>
<keyword evidence="2" id="KW-0479">Metal-binding</keyword>
<protein>
    <submittedName>
        <fullName evidence="4">Uncharacterized protein</fullName>
    </submittedName>
</protein>
<evidence type="ECO:0000256" key="1">
    <source>
        <dbReference type="ARBA" id="ARBA00001946"/>
    </source>
</evidence>
<dbReference type="EMBL" id="JRKL02012810">
    <property type="protein sequence ID" value="KAF3943698.1"/>
    <property type="molecule type" value="Genomic_DNA"/>
</dbReference>
<gene>
    <name evidence="4" type="ORF">CMV_029766</name>
</gene>
<feature type="non-terminal residue" evidence="4">
    <location>
        <position position="1"/>
    </location>
</feature>
<dbReference type="OrthoDB" id="912129at2759"/>